<evidence type="ECO:0000313" key="8">
    <source>
        <dbReference type="Proteomes" id="UP001164305"/>
    </source>
</evidence>
<dbReference type="EMBL" id="CP107020">
    <property type="protein sequence ID" value="UYG17093.1"/>
    <property type="molecule type" value="Genomic_DNA"/>
</dbReference>
<dbReference type="SMART" id="SM00065">
    <property type="entry name" value="GAF"/>
    <property type="match status" value="1"/>
</dbReference>
<name>A0ABY6G1K4_9MICO</name>
<keyword evidence="1" id="KW-0808">Transferase</keyword>
<dbReference type="PIRSF" id="PIRSF036625">
    <property type="entry name" value="GAF_ANTAR"/>
    <property type="match status" value="1"/>
</dbReference>
<dbReference type="SUPFAM" id="SSF55781">
    <property type="entry name" value="GAF domain-like"/>
    <property type="match status" value="1"/>
</dbReference>
<evidence type="ECO:0000313" key="7">
    <source>
        <dbReference type="EMBL" id="UYG17093.1"/>
    </source>
</evidence>
<feature type="region of interest" description="Disordered" evidence="5">
    <location>
        <begin position="238"/>
        <end position="260"/>
    </location>
</feature>
<evidence type="ECO:0000259" key="6">
    <source>
        <dbReference type="PROSITE" id="PS50921"/>
    </source>
</evidence>
<dbReference type="SUPFAM" id="SSF52172">
    <property type="entry name" value="CheY-like"/>
    <property type="match status" value="1"/>
</dbReference>
<feature type="domain" description="ANTAR" evidence="6">
    <location>
        <begin position="175"/>
        <end position="236"/>
    </location>
</feature>
<reference evidence="7" key="1">
    <citation type="submission" date="2022-10" db="EMBL/GenBank/DDBJ databases">
        <title>Whole-Genome Sequencing of Brachybacterium huguangmaarense BRM-3, Isolated from Betula schmidtii.</title>
        <authorList>
            <person name="Haam D."/>
        </authorList>
    </citation>
    <scope>NUCLEOTIDE SEQUENCE</scope>
    <source>
        <strain evidence="7">BRM-3</strain>
    </source>
</reference>
<organism evidence="7 8">
    <name type="scientific">Brachybacterium huguangmaarense</name>
    <dbReference type="NCBI Taxonomy" id="1652028"/>
    <lineage>
        <taxon>Bacteria</taxon>
        <taxon>Bacillati</taxon>
        <taxon>Actinomycetota</taxon>
        <taxon>Actinomycetes</taxon>
        <taxon>Micrococcales</taxon>
        <taxon>Dermabacteraceae</taxon>
        <taxon>Brachybacterium</taxon>
    </lineage>
</organism>
<sequence length="260" mass="27449">MSNHPSEPSPSDPLAAPDVAQAFARLHAVMTSGTSAVDATKLLRTCVSLVPNVEHASITLVRRSRPPRSVAATSDVPGLIDALQYEVGEGPCLEAATEDTVVLSEDLAADVRWPRFSARCVHATSISSMLCARLLLADGDSGALNLYATRPHAFADADVTITSVLATFAALALAHELHESDVAGLNTALSSNRQIATAIGILMSRHQLTRDAAFDRLRTASNHLNRKLAELAATVEYTGDLPSSPRPRSARSDDPGADVP</sequence>
<dbReference type="InterPro" id="IPR003018">
    <property type="entry name" value="GAF"/>
</dbReference>
<dbReference type="SMART" id="SM01012">
    <property type="entry name" value="ANTAR"/>
    <property type="match status" value="1"/>
</dbReference>
<proteinExistence type="predicted"/>
<keyword evidence="2" id="KW-0418">Kinase</keyword>
<dbReference type="Pfam" id="PF03861">
    <property type="entry name" value="ANTAR"/>
    <property type="match status" value="1"/>
</dbReference>
<dbReference type="InterPro" id="IPR005561">
    <property type="entry name" value="ANTAR"/>
</dbReference>
<keyword evidence="4" id="KW-0804">Transcription</keyword>
<keyword evidence="8" id="KW-1185">Reference proteome</keyword>
<dbReference type="Gene3D" id="3.30.450.40">
    <property type="match status" value="1"/>
</dbReference>
<dbReference type="InterPro" id="IPR029016">
    <property type="entry name" value="GAF-like_dom_sf"/>
</dbReference>
<evidence type="ECO:0000256" key="4">
    <source>
        <dbReference type="ARBA" id="ARBA00023163"/>
    </source>
</evidence>
<dbReference type="InterPro" id="IPR012074">
    <property type="entry name" value="GAF_ANTAR"/>
</dbReference>
<dbReference type="InterPro" id="IPR036388">
    <property type="entry name" value="WH-like_DNA-bd_sf"/>
</dbReference>
<gene>
    <name evidence="7" type="ORF">BRM3_01260</name>
</gene>
<evidence type="ECO:0000256" key="5">
    <source>
        <dbReference type="SAM" id="MobiDB-lite"/>
    </source>
</evidence>
<dbReference type="InterPro" id="IPR011006">
    <property type="entry name" value="CheY-like_superfamily"/>
</dbReference>
<evidence type="ECO:0000256" key="3">
    <source>
        <dbReference type="ARBA" id="ARBA00023015"/>
    </source>
</evidence>
<dbReference type="PROSITE" id="PS50921">
    <property type="entry name" value="ANTAR"/>
    <property type="match status" value="1"/>
</dbReference>
<dbReference type="Pfam" id="PF13185">
    <property type="entry name" value="GAF_2"/>
    <property type="match status" value="1"/>
</dbReference>
<dbReference type="Proteomes" id="UP001164305">
    <property type="component" value="Chromosome"/>
</dbReference>
<evidence type="ECO:0000256" key="1">
    <source>
        <dbReference type="ARBA" id="ARBA00022679"/>
    </source>
</evidence>
<dbReference type="RefSeq" id="WP_263594302.1">
    <property type="nucleotide sequence ID" value="NZ_CP107020.1"/>
</dbReference>
<evidence type="ECO:0000256" key="2">
    <source>
        <dbReference type="ARBA" id="ARBA00022777"/>
    </source>
</evidence>
<accession>A0ABY6G1K4</accession>
<protein>
    <submittedName>
        <fullName evidence="7">GAF and ANTAR domain-containing protein</fullName>
    </submittedName>
</protein>
<dbReference type="Gene3D" id="1.10.10.10">
    <property type="entry name" value="Winged helix-like DNA-binding domain superfamily/Winged helix DNA-binding domain"/>
    <property type="match status" value="1"/>
</dbReference>
<keyword evidence="3" id="KW-0805">Transcription regulation</keyword>